<dbReference type="RefSeq" id="WP_132174433.1">
    <property type="nucleotide sequence ID" value="NZ_SMKX01000134.1"/>
</dbReference>
<dbReference type="PANTHER" id="PTHR30055">
    <property type="entry name" value="HTH-TYPE TRANSCRIPTIONAL REGULATOR RUTR"/>
    <property type="match status" value="1"/>
</dbReference>
<keyword evidence="2 4" id="KW-0238">DNA-binding</keyword>
<feature type="DNA-binding region" description="H-T-H motif" evidence="4">
    <location>
        <begin position="47"/>
        <end position="66"/>
    </location>
</feature>
<evidence type="ECO:0000256" key="3">
    <source>
        <dbReference type="ARBA" id="ARBA00023163"/>
    </source>
</evidence>
<dbReference type="InterPro" id="IPR009057">
    <property type="entry name" value="Homeodomain-like_sf"/>
</dbReference>
<protein>
    <submittedName>
        <fullName evidence="6">TetR family transcriptional regulator</fullName>
    </submittedName>
</protein>
<dbReference type="PROSITE" id="PS50977">
    <property type="entry name" value="HTH_TETR_2"/>
    <property type="match status" value="1"/>
</dbReference>
<evidence type="ECO:0000313" key="6">
    <source>
        <dbReference type="EMBL" id="TDD49094.1"/>
    </source>
</evidence>
<dbReference type="PANTHER" id="PTHR30055:SF234">
    <property type="entry name" value="HTH-TYPE TRANSCRIPTIONAL REGULATOR BETI"/>
    <property type="match status" value="1"/>
</dbReference>
<dbReference type="InterPro" id="IPR036271">
    <property type="entry name" value="Tet_transcr_reg_TetR-rel_C_sf"/>
</dbReference>
<gene>
    <name evidence="6" type="ORF">E1263_32625</name>
</gene>
<name>A0A4R4YX08_9ACTN</name>
<dbReference type="SUPFAM" id="SSF46689">
    <property type="entry name" value="Homeodomain-like"/>
    <property type="match status" value="1"/>
</dbReference>
<keyword evidence="1" id="KW-0805">Transcription regulation</keyword>
<evidence type="ECO:0000259" key="5">
    <source>
        <dbReference type="PROSITE" id="PS50977"/>
    </source>
</evidence>
<reference evidence="6 7" key="1">
    <citation type="submission" date="2019-03" db="EMBL/GenBank/DDBJ databases">
        <title>Draft genome sequences of novel Actinobacteria.</title>
        <authorList>
            <person name="Sahin N."/>
            <person name="Ay H."/>
            <person name="Saygin H."/>
        </authorList>
    </citation>
    <scope>NUCLEOTIDE SEQUENCE [LARGE SCALE GENOMIC DNA]</scope>
    <source>
        <strain evidence="6 7">JCM 13523</strain>
    </source>
</reference>
<evidence type="ECO:0000313" key="7">
    <source>
        <dbReference type="Proteomes" id="UP000295124"/>
    </source>
</evidence>
<comment type="caution">
    <text evidence="6">The sequence shown here is derived from an EMBL/GenBank/DDBJ whole genome shotgun (WGS) entry which is preliminary data.</text>
</comment>
<dbReference type="Gene3D" id="1.10.357.10">
    <property type="entry name" value="Tetracycline Repressor, domain 2"/>
    <property type="match status" value="1"/>
</dbReference>
<dbReference type="AlphaFoldDB" id="A0A4R4YX08"/>
<keyword evidence="3" id="KW-0804">Transcription</keyword>
<evidence type="ECO:0000256" key="2">
    <source>
        <dbReference type="ARBA" id="ARBA00023125"/>
    </source>
</evidence>
<dbReference type="GO" id="GO:0003700">
    <property type="term" value="F:DNA-binding transcription factor activity"/>
    <property type="evidence" value="ECO:0007669"/>
    <property type="project" value="TreeGrafter"/>
</dbReference>
<dbReference type="Pfam" id="PF00440">
    <property type="entry name" value="TetR_N"/>
    <property type="match status" value="1"/>
</dbReference>
<dbReference type="InterPro" id="IPR050109">
    <property type="entry name" value="HTH-type_TetR-like_transc_reg"/>
</dbReference>
<dbReference type="EMBL" id="SMKX01000134">
    <property type="protein sequence ID" value="TDD49094.1"/>
    <property type="molecule type" value="Genomic_DNA"/>
</dbReference>
<feature type="domain" description="HTH tetR-type" evidence="5">
    <location>
        <begin position="24"/>
        <end position="84"/>
    </location>
</feature>
<evidence type="ECO:0000256" key="4">
    <source>
        <dbReference type="PROSITE-ProRule" id="PRU00335"/>
    </source>
</evidence>
<dbReference type="OrthoDB" id="268339at2"/>
<dbReference type="Proteomes" id="UP000295124">
    <property type="component" value="Unassembled WGS sequence"/>
</dbReference>
<organism evidence="6 7">
    <name type="scientific">Kribbella antibiotica</name>
    <dbReference type="NCBI Taxonomy" id="190195"/>
    <lineage>
        <taxon>Bacteria</taxon>
        <taxon>Bacillati</taxon>
        <taxon>Actinomycetota</taxon>
        <taxon>Actinomycetes</taxon>
        <taxon>Propionibacteriales</taxon>
        <taxon>Kribbellaceae</taxon>
        <taxon>Kribbella</taxon>
    </lineage>
</organism>
<accession>A0A4R4YX08</accession>
<dbReference type="SUPFAM" id="SSF48498">
    <property type="entry name" value="Tetracyclin repressor-like, C-terminal domain"/>
    <property type="match status" value="1"/>
</dbReference>
<dbReference type="InterPro" id="IPR001647">
    <property type="entry name" value="HTH_TetR"/>
</dbReference>
<dbReference type="GO" id="GO:0000976">
    <property type="term" value="F:transcription cis-regulatory region binding"/>
    <property type="evidence" value="ECO:0007669"/>
    <property type="project" value="TreeGrafter"/>
</dbReference>
<proteinExistence type="predicted"/>
<keyword evidence="7" id="KW-1185">Reference proteome</keyword>
<sequence length="210" mass="22945">MDSDSVTVHSADVSPLGRRERSKVALRQRLLSAAMAAFAEKGYRAATIDEIAERADVARATAFNHFPRKEDFLLALILERRQTVLGKLGDKLESHELSAIDAIREVVRELGRWWDSDRDMNQAMMRAVLHSGVMATAGSHASGLAFGRAIATGQERGEIRADLDPIAAGNVIFDGYLGILYRWGLGEVDQPLEEAFGTALDVVVTGISPR</sequence>
<evidence type="ECO:0000256" key="1">
    <source>
        <dbReference type="ARBA" id="ARBA00023015"/>
    </source>
</evidence>
<dbReference type="PRINTS" id="PR00455">
    <property type="entry name" value="HTHTETR"/>
</dbReference>